<evidence type="ECO:0000256" key="1">
    <source>
        <dbReference type="ARBA" id="ARBA00007503"/>
    </source>
</evidence>
<sequence>FRFQTGDSLPLRSRLAVELLYPSNCSLFGGPFFARMTRHSPSEAAVGNEIPVPGLHANFTLLTAFNDAVGKEVLLELIDGSVFSGIFGGASSDMEIGLYCAYEKTAENERNLLPLKNDIVQKRQFAFSDIVCVTVPTNDEKMIRGFATDRDYHSKRKAFDDESELEAWEGDGEDVDLEHDEPKVASSQKSRNGGWGVNEMFAANSSLGVKTTFEDNLSQYTTAEVEGTAEDRKRAEEIARQIEKSGSSRMYSALENDDEERDLDKITEEAELLGNEMRNKNAWSNGSSSITNNNTKGLNGSSMGESHQSLSSPRPLPLMTAPPGFTPVLHNGRKKTTPPSHNDSYPITSLPLAANRPMNNNGRGGSNQTAPKNNRAEGLKGDMRRSSGGPMGGGAPPPRNAPMASPKGGQQQGYAKRDQYEGQGGGYDNWSNAKSSGGVKTYESNKFRDQQNKMMLENRNASNSPRGPTAGTPAGGAPPSGPSTPQGGKGGATSRVEGLKAWQHDFNPSYRETRPPQKGGATNEKSESVPQSSPVAESVPPPKNAWQSGPPSGLTAASKSEEKNVVPSQSTVAPTPAEAKALEEREMGESVNASTSHEENEKAADVTRNTDDPDMSKESSGSKKFSFNPDAPAFTPKLPSGGGMGGGPPMGGVGPQSAQPPLMMQPVVPLVPALMPGQPMNMQGQMGGMGGMQQPTMHSFYTQPHYPNMQPNMQFSAVVNGGGIMAGSGNGAGQGGQGPSTPRGTNGQGGVGVGPRQTPRMNGGGGGGTPATMAGGAMYVQSPFQASPMPQATYMATPQGSYYYNPVQQQMIGYQMPMGMQQQGMMSQAQRGYVPTQPPHQGMMMHYGGQYGPGVAPQQQQMQMQGGGVSQMGGTTQGGPTPSASSTNGSTGAGGAQSSQSMQANQGGGGGGVQNGIAHPPSQPPTPGAVQQGQGGGGGMGGGPPQGGGAMPPPVPSPNMYYPGQQVMYYGQGGPQMGQMGAGGGGGGHEGHEGGAGGEGGGLHPMHYQYNNGQYFQNAPPHLVRGYQMAPHGMPQQQMQHQPVQPSQSQN</sequence>
<feature type="region of interest" description="Disordered" evidence="2">
    <location>
        <begin position="726"/>
        <end position="757"/>
    </location>
</feature>
<dbReference type="InterPro" id="IPR045117">
    <property type="entry name" value="ATXN2-like"/>
</dbReference>
<feature type="compositionally biased region" description="Polar residues" evidence="2">
    <location>
        <begin position="357"/>
        <end position="372"/>
    </location>
</feature>
<reference evidence="4" key="1">
    <citation type="submission" date="2023-10" db="EMBL/GenBank/DDBJ databases">
        <title>Genome assembly of Pristionchus species.</title>
        <authorList>
            <person name="Yoshida K."/>
            <person name="Sommer R.J."/>
        </authorList>
    </citation>
    <scope>NUCLEOTIDE SEQUENCE</scope>
    <source>
        <strain evidence="4">RS5133</strain>
    </source>
</reference>
<feature type="compositionally biased region" description="Low complexity" evidence="2">
    <location>
        <begin position="850"/>
        <end position="864"/>
    </location>
</feature>
<feature type="compositionally biased region" description="Polar residues" evidence="2">
    <location>
        <begin position="296"/>
        <end position="312"/>
    </location>
</feature>
<dbReference type="Pfam" id="PF14438">
    <property type="entry name" value="SM-ATX"/>
    <property type="match status" value="1"/>
</dbReference>
<accession>A0AAV5VIW9</accession>
<dbReference type="AlphaFoldDB" id="A0AAV5VIW9"/>
<feature type="region of interest" description="Disordered" evidence="2">
    <location>
        <begin position="162"/>
        <end position="193"/>
    </location>
</feature>
<proteinExistence type="inferred from homology"/>
<feature type="compositionally biased region" description="Low complexity" evidence="2">
    <location>
        <begin position="284"/>
        <end position="295"/>
    </location>
</feature>
<evidence type="ECO:0000313" key="4">
    <source>
        <dbReference type="EMBL" id="GMT19331.1"/>
    </source>
</evidence>
<comment type="similarity">
    <text evidence="1">Belongs to the ataxin-2 family.</text>
</comment>
<dbReference type="PANTHER" id="PTHR12854">
    <property type="entry name" value="ATAXIN 2-RELATED"/>
    <property type="match status" value="1"/>
</dbReference>
<dbReference type="GO" id="GO:0034063">
    <property type="term" value="P:stress granule assembly"/>
    <property type="evidence" value="ECO:0007669"/>
    <property type="project" value="TreeGrafter"/>
</dbReference>
<dbReference type="EMBL" id="BTSY01000003">
    <property type="protein sequence ID" value="GMT19331.1"/>
    <property type="molecule type" value="Genomic_DNA"/>
</dbReference>
<dbReference type="Proteomes" id="UP001432322">
    <property type="component" value="Unassembled WGS sequence"/>
</dbReference>
<feature type="compositionally biased region" description="Gly residues" evidence="2">
    <location>
        <begin position="865"/>
        <end position="877"/>
    </location>
</feature>
<dbReference type="PANTHER" id="PTHR12854:SF7">
    <property type="entry name" value="ATAXIN-2 HOMOLOG"/>
    <property type="match status" value="1"/>
</dbReference>
<feature type="compositionally biased region" description="Polar residues" evidence="2">
    <location>
        <begin position="337"/>
        <end position="347"/>
    </location>
</feature>
<protein>
    <recommendedName>
        <fullName evidence="3">LsmAD domain-containing protein</fullName>
    </recommendedName>
</protein>
<feature type="compositionally biased region" description="Gly residues" evidence="2">
    <location>
        <begin position="726"/>
        <end position="738"/>
    </location>
</feature>
<feature type="region of interest" description="Disordered" evidence="2">
    <location>
        <begin position="1026"/>
        <end position="1051"/>
    </location>
</feature>
<dbReference type="GO" id="GO:0010494">
    <property type="term" value="C:cytoplasmic stress granule"/>
    <property type="evidence" value="ECO:0007669"/>
    <property type="project" value="TreeGrafter"/>
</dbReference>
<dbReference type="SMART" id="SM01272">
    <property type="entry name" value="LsmAD"/>
    <property type="match status" value="1"/>
</dbReference>
<feature type="domain" description="LsmAD" evidence="3">
    <location>
        <begin position="207"/>
        <end position="279"/>
    </location>
</feature>
<dbReference type="GO" id="GO:0003729">
    <property type="term" value="F:mRNA binding"/>
    <property type="evidence" value="ECO:0007669"/>
    <property type="project" value="TreeGrafter"/>
</dbReference>
<gene>
    <name evidence="4" type="ORF">PFISCL1PPCAC_10628</name>
</gene>
<feature type="region of interest" description="Disordered" evidence="2">
    <location>
        <begin position="277"/>
        <end position="657"/>
    </location>
</feature>
<feature type="compositionally biased region" description="Acidic residues" evidence="2">
    <location>
        <begin position="162"/>
        <end position="179"/>
    </location>
</feature>
<evidence type="ECO:0000259" key="3">
    <source>
        <dbReference type="SMART" id="SM01272"/>
    </source>
</evidence>
<comment type="caution">
    <text evidence="4">The sequence shown here is derived from an EMBL/GenBank/DDBJ whole genome shotgun (WGS) entry which is preliminary data.</text>
</comment>
<feature type="compositionally biased region" description="Low complexity" evidence="2">
    <location>
        <begin position="878"/>
        <end position="905"/>
    </location>
</feature>
<evidence type="ECO:0000256" key="2">
    <source>
        <dbReference type="SAM" id="MobiDB-lite"/>
    </source>
</evidence>
<feature type="compositionally biased region" description="Low complexity" evidence="2">
    <location>
        <begin position="1028"/>
        <end position="1051"/>
    </location>
</feature>
<feature type="compositionally biased region" description="Polar residues" evidence="2">
    <location>
        <begin position="545"/>
        <end position="558"/>
    </location>
</feature>
<name>A0AAV5VIW9_9BILA</name>
<organism evidence="4 5">
    <name type="scientific">Pristionchus fissidentatus</name>
    <dbReference type="NCBI Taxonomy" id="1538716"/>
    <lineage>
        <taxon>Eukaryota</taxon>
        <taxon>Metazoa</taxon>
        <taxon>Ecdysozoa</taxon>
        <taxon>Nematoda</taxon>
        <taxon>Chromadorea</taxon>
        <taxon>Rhabditida</taxon>
        <taxon>Rhabditina</taxon>
        <taxon>Diplogasteromorpha</taxon>
        <taxon>Diplogasteroidea</taxon>
        <taxon>Neodiplogasteridae</taxon>
        <taxon>Pristionchus</taxon>
    </lineage>
</organism>
<keyword evidence="5" id="KW-1185">Reference proteome</keyword>
<feature type="compositionally biased region" description="Gly residues" evidence="2">
    <location>
        <begin position="640"/>
        <end position="654"/>
    </location>
</feature>
<feature type="compositionally biased region" description="Basic and acidic residues" evidence="2">
    <location>
        <begin position="596"/>
        <end position="621"/>
    </location>
</feature>
<dbReference type="InterPro" id="IPR009604">
    <property type="entry name" value="LsmAD_domain"/>
</dbReference>
<dbReference type="InterPro" id="IPR025852">
    <property type="entry name" value="SM_dom_ATX"/>
</dbReference>
<feature type="region of interest" description="Disordered" evidence="2">
    <location>
        <begin position="850"/>
        <end position="959"/>
    </location>
</feature>
<evidence type="ECO:0000313" key="5">
    <source>
        <dbReference type="Proteomes" id="UP001432322"/>
    </source>
</evidence>
<feature type="non-terminal residue" evidence="4">
    <location>
        <position position="1"/>
    </location>
</feature>
<feature type="compositionally biased region" description="Low complexity" evidence="2">
    <location>
        <begin position="464"/>
        <end position="477"/>
    </location>
</feature>
<feature type="compositionally biased region" description="Basic and acidic residues" evidence="2">
    <location>
        <begin position="374"/>
        <end position="385"/>
    </location>
</feature>
<feature type="compositionally biased region" description="Gly residues" evidence="2">
    <location>
        <begin position="933"/>
        <end position="950"/>
    </location>
</feature>